<keyword evidence="8" id="KW-0133">Cell shape</keyword>
<feature type="transmembrane region" description="Helical" evidence="13">
    <location>
        <begin position="23"/>
        <end position="43"/>
    </location>
</feature>
<evidence type="ECO:0000313" key="17">
    <source>
        <dbReference type="Proteomes" id="UP000177528"/>
    </source>
</evidence>
<dbReference type="InterPro" id="IPR017790">
    <property type="entry name" value="Penicillin-binding_protein_2"/>
</dbReference>
<evidence type="ECO:0000256" key="4">
    <source>
        <dbReference type="ARBA" id="ARBA00022519"/>
    </source>
</evidence>
<dbReference type="SUPFAM" id="SSF56601">
    <property type="entry name" value="beta-lactamase/transpeptidase-like"/>
    <property type="match status" value="1"/>
</dbReference>
<reference evidence="16 17" key="1">
    <citation type="journal article" date="2016" name="Nat. Commun.">
        <title>Thousands of microbial genomes shed light on interconnected biogeochemical processes in an aquifer system.</title>
        <authorList>
            <person name="Anantharaman K."/>
            <person name="Brown C.T."/>
            <person name="Hug L.A."/>
            <person name="Sharon I."/>
            <person name="Castelle C.J."/>
            <person name="Probst A.J."/>
            <person name="Thomas B.C."/>
            <person name="Singh A."/>
            <person name="Wilkins M.J."/>
            <person name="Karaoz U."/>
            <person name="Brodie E.L."/>
            <person name="Williams K.H."/>
            <person name="Hubbard S.S."/>
            <person name="Banfield J.F."/>
        </authorList>
    </citation>
    <scope>NUCLEOTIDE SEQUENCE [LARGE SCALE GENOMIC DNA]</scope>
</reference>
<evidence type="ECO:0000256" key="1">
    <source>
        <dbReference type="ARBA" id="ARBA00004167"/>
    </source>
</evidence>
<dbReference type="AlphaFoldDB" id="A0A1G1X549"/>
<keyword evidence="4" id="KW-0997">Cell inner membrane</keyword>
<organism evidence="16 17">
    <name type="scientific">Candidatus Andersenbacteria bacterium RIFCSPHIGHO2_12_FULL_45_11</name>
    <dbReference type="NCBI Taxonomy" id="1797281"/>
    <lineage>
        <taxon>Bacteria</taxon>
        <taxon>Candidatus Anderseniibacteriota</taxon>
    </lineage>
</organism>
<evidence type="ECO:0000256" key="10">
    <source>
        <dbReference type="ARBA" id="ARBA00022989"/>
    </source>
</evidence>
<comment type="caution">
    <text evidence="16">The sequence shown here is derived from an EMBL/GenBank/DDBJ whole genome shotgun (WGS) entry which is preliminary data.</text>
</comment>
<sequence length="609" mass="65786">MNIDLSELIEQQGSRTGQGQRRLNILSIVLCVTMTAIVGRGAYLQVLQGSSFRARAEHNRLESTLVPAPRGIIYDMHHLALVENISSTDLVITPSELPLREHEDGILDRLAGILTDTPPEEIQAAITKARTTRQNTLLSKAISHDTVLEIEKAERELPGVHLASSLVRKYPYAESLAHVLGYTSPVTAEELDEHTTLVVTDTTGKQGIEKTYDTSLRGQHGFTSTEVNASGNQKTDLGTKAAVPGEDLTLTIHADLQKFIYGLFSEANEKRNKIRKDPIKGVAIVLDVNSGAVRSLISYPSYDSNTFSQPSLRSQTAKIFQEVGNPLFNRATDGMYPSGSTIKPFLAAAALQEGVITPQTTVRSTGGIKVGPWSFGDWKTGGHGVTDVRKALAESVNTFFYMIAGGLDGTAGLGVDKATQYLRTFGWGANTGIDLPSEASGFLPSPQWKLKATGQPWYIGDTYHLGIGQGDVLATPLQVASATGAIAQGEYLYQPHLIEGSITKRKISIRPEYVRVVQEGMRLAVNDGSARSLATLSMPIAGKTGTAQIGGTEKTHAWFTSFGPYEKPEYVVTILLEEGGAGDVDAVPLAKEIWQWIAERGLSAQSDKL</sequence>
<evidence type="ECO:0000256" key="7">
    <source>
        <dbReference type="ARBA" id="ARBA00022801"/>
    </source>
</evidence>
<dbReference type="InterPro" id="IPR001460">
    <property type="entry name" value="PCN-bd_Tpept"/>
</dbReference>
<evidence type="ECO:0000256" key="13">
    <source>
        <dbReference type="SAM" id="Phobius"/>
    </source>
</evidence>
<keyword evidence="6 13" id="KW-0812">Transmembrane</keyword>
<dbReference type="InterPro" id="IPR050515">
    <property type="entry name" value="Beta-lactam/transpept"/>
</dbReference>
<dbReference type="Proteomes" id="UP000177528">
    <property type="component" value="Unassembled WGS sequence"/>
</dbReference>
<keyword evidence="3" id="KW-1003">Cell membrane</keyword>
<keyword evidence="11 13" id="KW-0472">Membrane</keyword>
<keyword evidence="9" id="KW-0573">Peptidoglycan synthesis</keyword>
<dbReference type="SUPFAM" id="SSF56519">
    <property type="entry name" value="Penicillin binding protein dimerisation domain"/>
    <property type="match status" value="1"/>
</dbReference>
<evidence type="ECO:0000256" key="9">
    <source>
        <dbReference type="ARBA" id="ARBA00022984"/>
    </source>
</evidence>
<evidence type="ECO:0000256" key="11">
    <source>
        <dbReference type="ARBA" id="ARBA00023136"/>
    </source>
</evidence>
<feature type="domain" description="Penicillin-binding protein dimerisation" evidence="15">
    <location>
        <begin position="66"/>
        <end position="234"/>
    </location>
</feature>
<protein>
    <submittedName>
        <fullName evidence="16">Penicillin-binding protein 2</fullName>
    </submittedName>
</protein>
<evidence type="ECO:0000256" key="2">
    <source>
        <dbReference type="ARBA" id="ARBA00004236"/>
    </source>
</evidence>
<dbReference type="GO" id="GO:0009002">
    <property type="term" value="F:serine-type D-Ala-D-Ala carboxypeptidase activity"/>
    <property type="evidence" value="ECO:0007669"/>
    <property type="project" value="InterPro"/>
</dbReference>
<evidence type="ECO:0000259" key="14">
    <source>
        <dbReference type="Pfam" id="PF00905"/>
    </source>
</evidence>
<dbReference type="Gene3D" id="3.40.710.10">
    <property type="entry name" value="DD-peptidase/beta-lactamase superfamily"/>
    <property type="match status" value="1"/>
</dbReference>
<dbReference type="GO" id="GO:0009252">
    <property type="term" value="P:peptidoglycan biosynthetic process"/>
    <property type="evidence" value="ECO:0007669"/>
    <property type="project" value="UniProtKB-KW"/>
</dbReference>
<dbReference type="PANTHER" id="PTHR30627">
    <property type="entry name" value="PEPTIDOGLYCAN D,D-TRANSPEPTIDASE"/>
    <property type="match status" value="1"/>
</dbReference>
<dbReference type="GO" id="GO:0005886">
    <property type="term" value="C:plasma membrane"/>
    <property type="evidence" value="ECO:0007669"/>
    <property type="project" value="UniProtKB-SubCell"/>
</dbReference>
<dbReference type="Gene3D" id="3.30.1390.30">
    <property type="entry name" value="Penicillin-binding protein 2a, domain 3"/>
    <property type="match status" value="1"/>
</dbReference>
<evidence type="ECO:0000256" key="12">
    <source>
        <dbReference type="ARBA" id="ARBA00023316"/>
    </source>
</evidence>
<feature type="domain" description="Penicillin-binding protein transpeptidase" evidence="14">
    <location>
        <begin position="281"/>
        <end position="593"/>
    </location>
</feature>
<evidence type="ECO:0000256" key="8">
    <source>
        <dbReference type="ARBA" id="ARBA00022960"/>
    </source>
</evidence>
<keyword evidence="12" id="KW-0961">Cell wall biogenesis/degradation</keyword>
<name>A0A1G1X549_9BACT</name>
<gene>
    <name evidence="16" type="ORF">A3D99_00190</name>
</gene>
<dbReference type="Gene3D" id="3.90.1310.10">
    <property type="entry name" value="Penicillin-binding protein 2a (Domain 2)"/>
    <property type="match status" value="1"/>
</dbReference>
<keyword evidence="5" id="KW-0645">Protease</keyword>
<dbReference type="Pfam" id="PF00905">
    <property type="entry name" value="Transpeptidase"/>
    <property type="match status" value="1"/>
</dbReference>
<dbReference type="EMBL" id="MHHR01000003">
    <property type="protein sequence ID" value="OGY35146.1"/>
    <property type="molecule type" value="Genomic_DNA"/>
</dbReference>
<dbReference type="InterPro" id="IPR005311">
    <property type="entry name" value="PBP_dimer"/>
</dbReference>
<dbReference type="GO" id="GO:0008658">
    <property type="term" value="F:penicillin binding"/>
    <property type="evidence" value="ECO:0007669"/>
    <property type="project" value="InterPro"/>
</dbReference>
<dbReference type="GO" id="GO:0006508">
    <property type="term" value="P:proteolysis"/>
    <property type="evidence" value="ECO:0007669"/>
    <property type="project" value="UniProtKB-KW"/>
</dbReference>
<accession>A0A1G1X549</accession>
<dbReference type="PANTHER" id="PTHR30627:SF2">
    <property type="entry name" value="PEPTIDOGLYCAN D,D-TRANSPEPTIDASE MRDA"/>
    <property type="match status" value="1"/>
</dbReference>
<keyword evidence="10 13" id="KW-1133">Transmembrane helix</keyword>
<dbReference type="GO" id="GO:0008360">
    <property type="term" value="P:regulation of cell shape"/>
    <property type="evidence" value="ECO:0007669"/>
    <property type="project" value="UniProtKB-KW"/>
</dbReference>
<dbReference type="GO" id="GO:0071555">
    <property type="term" value="P:cell wall organization"/>
    <property type="evidence" value="ECO:0007669"/>
    <property type="project" value="UniProtKB-KW"/>
</dbReference>
<evidence type="ECO:0000256" key="3">
    <source>
        <dbReference type="ARBA" id="ARBA00022475"/>
    </source>
</evidence>
<evidence type="ECO:0000313" key="16">
    <source>
        <dbReference type="EMBL" id="OGY35146.1"/>
    </source>
</evidence>
<dbReference type="NCBIfam" id="TIGR03423">
    <property type="entry name" value="pbp2_mrdA"/>
    <property type="match status" value="1"/>
</dbReference>
<proteinExistence type="predicted"/>
<dbReference type="Pfam" id="PF03717">
    <property type="entry name" value="PBP_dimer"/>
    <property type="match status" value="1"/>
</dbReference>
<evidence type="ECO:0000259" key="15">
    <source>
        <dbReference type="Pfam" id="PF03717"/>
    </source>
</evidence>
<evidence type="ECO:0000256" key="5">
    <source>
        <dbReference type="ARBA" id="ARBA00022670"/>
    </source>
</evidence>
<dbReference type="InterPro" id="IPR036138">
    <property type="entry name" value="PBP_dimer_sf"/>
</dbReference>
<dbReference type="InterPro" id="IPR012338">
    <property type="entry name" value="Beta-lactam/transpept-like"/>
</dbReference>
<evidence type="ECO:0000256" key="6">
    <source>
        <dbReference type="ARBA" id="ARBA00022692"/>
    </source>
</evidence>
<dbReference type="GO" id="GO:0071972">
    <property type="term" value="F:peptidoglycan L,D-transpeptidase activity"/>
    <property type="evidence" value="ECO:0007669"/>
    <property type="project" value="TreeGrafter"/>
</dbReference>
<comment type="subcellular location">
    <subcellularLocation>
        <location evidence="2">Cell membrane</location>
    </subcellularLocation>
    <subcellularLocation>
        <location evidence="1">Membrane</location>
        <topology evidence="1">Single-pass membrane protein</topology>
    </subcellularLocation>
</comment>
<keyword evidence="7" id="KW-0378">Hydrolase</keyword>